<dbReference type="GO" id="GO:0005634">
    <property type="term" value="C:nucleus"/>
    <property type="evidence" value="ECO:0007669"/>
    <property type="project" value="UniProtKB-SubCell"/>
</dbReference>
<evidence type="ECO:0000259" key="8">
    <source>
        <dbReference type="PROSITE" id="PS50166"/>
    </source>
</evidence>
<gene>
    <name evidence="9" type="ORF">CYME_CMS276C</name>
</gene>
<evidence type="ECO:0000256" key="3">
    <source>
        <dbReference type="ARBA" id="ARBA00022448"/>
    </source>
</evidence>
<evidence type="ECO:0000256" key="4">
    <source>
        <dbReference type="ARBA" id="ARBA00022816"/>
    </source>
</evidence>
<dbReference type="GeneID" id="16997168"/>
<dbReference type="Proteomes" id="UP000007014">
    <property type="component" value="Chromosome 19"/>
</dbReference>
<name>M1VBW1_CYAM1</name>
<reference evidence="9 10" key="1">
    <citation type="journal article" date="2004" name="Nature">
        <title>Genome sequence of the ultrasmall unicellular red alga Cyanidioschyzon merolae 10D.</title>
        <authorList>
            <person name="Matsuzaki M."/>
            <person name="Misumi O."/>
            <person name="Shin-i T."/>
            <person name="Maruyama S."/>
            <person name="Takahara M."/>
            <person name="Miyagishima S."/>
            <person name="Mori T."/>
            <person name="Nishida K."/>
            <person name="Yagisawa F."/>
            <person name="Nishida K."/>
            <person name="Yoshida Y."/>
            <person name="Nishimura Y."/>
            <person name="Nakao S."/>
            <person name="Kobayashi T."/>
            <person name="Momoyama Y."/>
            <person name="Higashiyama T."/>
            <person name="Minoda A."/>
            <person name="Sano M."/>
            <person name="Nomoto H."/>
            <person name="Oishi K."/>
            <person name="Hayashi H."/>
            <person name="Ohta F."/>
            <person name="Nishizaka S."/>
            <person name="Haga S."/>
            <person name="Miura S."/>
            <person name="Morishita T."/>
            <person name="Kabeya Y."/>
            <person name="Terasawa K."/>
            <person name="Suzuki Y."/>
            <person name="Ishii Y."/>
            <person name="Asakawa S."/>
            <person name="Takano H."/>
            <person name="Ohta N."/>
            <person name="Kuroiwa H."/>
            <person name="Tanaka K."/>
            <person name="Shimizu N."/>
            <person name="Sugano S."/>
            <person name="Sato N."/>
            <person name="Nozaki H."/>
            <person name="Ogasawara N."/>
            <person name="Kohara Y."/>
            <person name="Kuroiwa T."/>
        </authorList>
    </citation>
    <scope>NUCLEOTIDE SEQUENCE [LARGE SCALE GENOMIC DNA]</scope>
    <source>
        <strain evidence="9 10">10D</strain>
    </source>
</reference>
<evidence type="ECO:0000256" key="1">
    <source>
        <dbReference type="ARBA" id="ARBA00004123"/>
    </source>
</evidence>
<dbReference type="InterPro" id="IPR016024">
    <property type="entry name" value="ARM-type_fold"/>
</dbReference>
<dbReference type="Pfam" id="PF18777">
    <property type="entry name" value="CRM1_repeat"/>
    <property type="match status" value="1"/>
</dbReference>
<dbReference type="SMART" id="SM01102">
    <property type="entry name" value="CRM1_C"/>
    <property type="match status" value="1"/>
</dbReference>
<dbReference type="GO" id="GO:0031267">
    <property type="term" value="F:small GTPase binding"/>
    <property type="evidence" value="ECO:0007669"/>
    <property type="project" value="InterPro"/>
</dbReference>
<dbReference type="EMBL" id="AP006501">
    <property type="protein sequence ID" value="BAM82869.1"/>
    <property type="molecule type" value="Genomic_DNA"/>
</dbReference>
<keyword evidence="10" id="KW-1185">Reference proteome</keyword>
<dbReference type="HOGENOM" id="CLU_011906_0_0_1"/>
<evidence type="ECO:0000256" key="6">
    <source>
        <dbReference type="ARBA" id="ARBA00023242"/>
    </source>
</evidence>
<protein>
    <recommendedName>
        <fullName evidence="7">Exportin-1</fullName>
    </recommendedName>
</protein>
<dbReference type="GO" id="GO:0005737">
    <property type="term" value="C:cytoplasm"/>
    <property type="evidence" value="ECO:0007669"/>
    <property type="project" value="TreeGrafter"/>
</dbReference>
<dbReference type="InterPro" id="IPR014877">
    <property type="entry name" value="XPO1_C_dom"/>
</dbReference>
<dbReference type="AlphaFoldDB" id="M1VBW1"/>
<dbReference type="KEGG" id="cme:CYME_CMS276C"/>
<dbReference type="SUPFAM" id="SSF48371">
    <property type="entry name" value="ARM repeat"/>
    <property type="match status" value="1"/>
</dbReference>
<evidence type="ECO:0000313" key="10">
    <source>
        <dbReference type="Proteomes" id="UP000007014"/>
    </source>
</evidence>
<dbReference type="SMART" id="SM00913">
    <property type="entry name" value="IBN_N"/>
    <property type="match status" value="1"/>
</dbReference>
<dbReference type="InterPro" id="IPR041123">
    <property type="entry name" value="CRM1_repeat"/>
</dbReference>
<comment type="similarity">
    <text evidence="2">Belongs to the exportin family.</text>
</comment>
<feature type="domain" description="Importin N-terminal" evidence="8">
    <location>
        <begin position="52"/>
        <end position="113"/>
    </location>
</feature>
<dbReference type="OMA" id="WAFKHNN"/>
<dbReference type="GO" id="GO:0000056">
    <property type="term" value="P:ribosomal small subunit export from nucleus"/>
    <property type="evidence" value="ECO:0007669"/>
    <property type="project" value="TreeGrafter"/>
</dbReference>
<keyword evidence="4" id="KW-0509">mRNA transport</keyword>
<keyword evidence="6" id="KW-0539">Nucleus</keyword>
<dbReference type="RefSeq" id="XP_005538905.1">
    <property type="nucleotide sequence ID" value="XM_005538848.1"/>
</dbReference>
<dbReference type="FunFam" id="1.25.10.10:FF:001255">
    <property type="entry name" value="Exportin 1"/>
    <property type="match status" value="1"/>
</dbReference>
<dbReference type="InterPro" id="IPR040485">
    <property type="entry name" value="XPO1_repeat_3"/>
</dbReference>
<dbReference type="eggNOG" id="KOG2020">
    <property type="taxonomic scope" value="Eukaryota"/>
</dbReference>
<dbReference type="InterPro" id="IPR045065">
    <property type="entry name" value="XPO1/5"/>
</dbReference>
<dbReference type="Pfam" id="PF08389">
    <property type="entry name" value="Xpo1"/>
    <property type="match status" value="1"/>
</dbReference>
<evidence type="ECO:0000256" key="5">
    <source>
        <dbReference type="ARBA" id="ARBA00022927"/>
    </source>
</evidence>
<proteinExistence type="inferred from homology"/>
<dbReference type="Pfam" id="PF03810">
    <property type="entry name" value="IBN_N"/>
    <property type="match status" value="1"/>
</dbReference>
<dbReference type="OrthoDB" id="27218at2759"/>
<dbReference type="GO" id="GO:0006611">
    <property type="term" value="P:protein export from nucleus"/>
    <property type="evidence" value="ECO:0007669"/>
    <property type="project" value="InterPro"/>
</dbReference>
<dbReference type="GO" id="GO:0051028">
    <property type="term" value="P:mRNA transport"/>
    <property type="evidence" value="ECO:0007669"/>
    <property type="project" value="UniProtKB-KW"/>
</dbReference>
<reference evidence="9 10" key="2">
    <citation type="journal article" date="2007" name="BMC Biol.">
        <title>A 100%-complete sequence reveals unusually simple genomic features in the hot-spring red alga Cyanidioschyzon merolae.</title>
        <authorList>
            <person name="Nozaki H."/>
            <person name="Takano H."/>
            <person name="Misumi O."/>
            <person name="Terasawa K."/>
            <person name="Matsuzaki M."/>
            <person name="Maruyama S."/>
            <person name="Nishida K."/>
            <person name="Yagisawa F."/>
            <person name="Yoshida Y."/>
            <person name="Fujiwara T."/>
            <person name="Takio S."/>
            <person name="Tamura K."/>
            <person name="Chung S.J."/>
            <person name="Nakamura S."/>
            <person name="Kuroiwa H."/>
            <person name="Tanaka K."/>
            <person name="Sato N."/>
            <person name="Kuroiwa T."/>
        </authorList>
    </citation>
    <scope>NUCLEOTIDE SEQUENCE [LARGE SCALE GENOMIC DNA]</scope>
    <source>
        <strain evidence="9 10">10D</strain>
    </source>
</reference>
<dbReference type="Pfam" id="PF18787">
    <property type="entry name" value="CRM1_repeat_3"/>
    <property type="match status" value="1"/>
</dbReference>
<dbReference type="PROSITE" id="PS50166">
    <property type="entry name" value="IMPORTIN_B_NT"/>
    <property type="match status" value="1"/>
</dbReference>
<dbReference type="Gene3D" id="1.25.10.10">
    <property type="entry name" value="Leucine-rich Repeat Variant"/>
    <property type="match status" value="1"/>
</dbReference>
<dbReference type="InterPro" id="IPR011989">
    <property type="entry name" value="ARM-like"/>
</dbReference>
<evidence type="ECO:0000313" key="9">
    <source>
        <dbReference type="EMBL" id="BAM82869.1"/>
    </source>
</evidence>
<dbReference type="InterPro" id="IPR001494">
    <property type="entry name" value="Importin-beta_N"/>
</dbReference>
<dbReference type="Pfam" id="PF18784">
    <property type="entry name" value="CRM1_repeat_2"/>
    <property type="match status" value="1"/>
</dbReference>
<dbReference type="InterPro" id="IPR041235">
    <property type="entry name" value="Exp1_repeat_2"/>
</dbReference>
<organism evidence="9 10">
    <name type="scientific">Cyanidioschyzon merolae (strain NIES-3377 / 10D)</name>
    <name type="common">Unicellular red alga</name>
    <dbReference type="NCBI Taxonomy" id="280699"/>
    <lineage>
        <taxon>Eukaryota</taxon>
        <taxon>Rhodophyta</taxon>
        <taxon>Bangiophyceae</taxon>
        <taxon>Cyanidiales</taxon>
        <taxon>Cyanidiaceae</taxon>
        <taxon>Cyanidioschyzon</taxon>
    </lineage>
</organism>
<dbReference type="GO" id="GO:0005049">
    <property type="term" value="F:nuclear export signal receptor activity"/>
    <property type="evidence" value="ECO:0007669"/>
    <property type="project" value="InterPro"/>
</dbReference>
<dbReference type="PANTHER" id="PTHR11223:SF2">
    <property type="entry name" value="EXPORTIN-1"/>
    <property type="match status" value="1"/>
</dbReference>
<dbReference type="Pfam" id="PF08767">
    <property type="entry name" value="CRM1_C"/>
    <property type="match status" value="1"/>
</dbReference>
<accession>M1VBW1</accession>
<sequence>MATSDATFGAVESDTAGSLLNFELPDQDFLLQLEAKVQQLYGARSETDRKSAQEELTALQMHPQAWMRVDKILDSSTTSEPSKFFALQILESLIKYRWKTLPTETRESIKLYVQNKAILLSSSAESLVRERTFLSKLNLILVRIVAQEWPSRWRSFISDVVNASKTSPTLCENNLHILRLLSEEVFDFSAGQMTQDKIDELKTTFNQDFSEVYDLCQYVFAQRVILQQMQPSLLVTTVQTLEKFLSWVPLGYIFETDLLETLLELFDYSAELRNSVMRCLVEIATLSVGPEYDERFLFLYMTLLSKLAVAVPLEVDIAAHYDQASEATQSFIMDLALFLTGFFGAHAALLEQSSDPAHRQALVTGNMYVVKIARVNDVEVFKVCLEWWRSLTESLYRALFSMLDYAVGERTPLTLDADRPNFERLEDQHARRQLYASVLYQIALVMIQRMAKPEEVLIVEDENGEIVRETTKDTDALALYKTMRETFIFLTHIDPLDIETIMIEKLDRQLDGTEWSWQNLNTLCWAIGSISGTMSEESEKRFLIHVIKDLLRLCEEKRGKDNKAVVAANIMYVVGQYPRFLRAHWRFLKTVVNKLFEFMHELHPGVQDMACDTFLKIAQKCRRQFVIVHAGEHQSFVNEMLDNLESIIGDLEPHQVHSFYQSAATMISAETESSTRELYIRRLYDAPNRRWRSLLEEATLDQSLLRDRNRMKELVHVLRLNVRGAQALGPLFYPQLVHIYMDLLALYRQFSQMVSNAVALGGMIATRSTDVKNMRAVKKEALRLLETFFELVDRDPEVLHAAAEQLVEPLSGPILGDYAQSVPDARDAEVLTLYAVIIEHLRPYANMLTPLIPVIFRSCFNATLEMITTNFEDFPDHRIGLFQLLRAINTSCFSALFSLDPDPAVAEQSFQLVINAIVWAFKHTERNVADTGLQTLLELLRNLDSSGFTEYFYERYYLFILNDILAVLTDTLHKPGFSLQAQVLMHLFTAARRGQVRLPQTDGGEATGSTTAMASETMVREHLQTLLENAFPNMGPVAVRQAVDGMFLFLDDERLFKQHLRDFLVRTKEFLAGDNTDLYDEDRRSLETNAQRALAVVPGMSKPSQAADSDDED</sequence>
<evidence type="ECO:0000256" key="2">
    <source>
        <dbReference type="ARBA" id="ARBA00009466"/>
    </source>
</evidence>
<dbReference type="InterPro" id="IPR013598">
    <property type="entry name" value="Exportin-1/Importin-b-like"/>
</dbReference>
<dbReference type="STRING" id="280699.M1VBW1"/>
<comment type="subcellular location">
    <subcellularLocation>
        <location evidence="1">Nucleus</location>
    </subcellularLocation>
</comment>
<dbReference type="Gramene" id="CMS276CT">
    <property type="protein sequence ID" value="CMS276CT"/>
    <property type="gene ID" value="CMS276C"/>
</dbReference>
<keyword evidence="5" id="KW-0653">Protein transport</keyword>
<dbReference type="GO" id="GO:0000055">
    <property type="term" value="P:ribosomal large subunit export from nucleus"/>
    <property type="evidence" value="ECO:0007669"/>
    <property type="project" value="TreeGrafter"/>
</dbReference>
<evidence type="ECO:0000256" key="7">
    <source>
        <dbReference type="ARBA" id="ARBA00073514"/>
    </source>
</evidence>
<dbReference type="PANTHER" id="PTHR11223">
    <property type="entry name" value="EXPORTIN 1/5"/>
    <property type="match status" value="1"/>
</dbReference>
<keyword evidence="3" id="KW-0813">Transport</keyword>